<dbReference type="RefSeq" id="WP_264987879.1">
    <property type="nucleotide sequence ID" value="NZ_BRZA01000001.1"/>
</dbReference>
<name>A0ABQ5NIF1_9BACI</name>
<dbReference type="Pfam" id="PF00535">
    <property type="entry name" value="Glycos_transf_2"/>
    <property type="match status" value="1"/>
</dbReference>
<gene>
    <name evidence="3" type="ORF">LYSBPC_09410</name>
</gene>
<sequence length="373" mass="43919">MKDRPLVSVCCITYNHEKYIRESIEGFLSQKTDFDYEIIIGEDCSTDYTRGILDEYAGLSEKIQIISSENNVGMNANLIRTIKAASGKYIAICEGDDYWTDVGKLQKQADFMEMNSEYSFCGHTVKVLDNRTGLFSEEDWKFNHNYSGEININQITKEPLCHIASCFFRSNVFEQGIPDYIHQAPIMDYFLQLIASEKGKIYYLNEEMAVYRRYAEKSWSDKINKKKLLDILEKHVPILEKFKNTTDKNKKRLSEIIEEYMEEINYIKEVDPEFNYPEYYLNLDEIDQLRKYEVIYIFGAGGRGVSLKKHLEENNIKIKGFIDNNKSDFYGEKVFSLDMIDKKSLIVIASDWYKDIIQQLKEEKFINFYVFWL</sequence>
<proteinExistence type="inferred from homology"/>
<protein>
    <recommendedName>
        <fullName evidence="2">Glycosyltransferase 2-like domain-containing protein</fullName>
    </recommendedName>
</protein>
<dbReference type="SUPFAM" id="SSF53448">
    <property type="entry name" value="Nucleotide-diphospho-sugar transferases"/>
    <property type="match status" value="1"/>
</dbReference>
<evidence type="ECO:0000313" key="4">
    <source>
        <dbReference type="Proteomes" id="UP001065593"/>
    </source>
</evidence>
<comment type="caution">
    <text evidence="3">The sequence shown here is derived from an EMBL/GenBank/DDBJ whole genome shotgun (WGS) entry which is preliminary data.</text>
</comment>
<dbReference type="Proteomes" id="UP001065593">
    <property type="component" value="Unassembled WGS sequence"/>
</dbReference>
<evidence type="ECO:0000256" key="1">
    <source>
        <dbReference type="ARBA" id="ARBA00006739"/>
    </source>
</evidence>
<comment type="similarity">
    <text evidence="1">Belongs to the glycosyltransferase 2 family.</text>
</comment>
<keyword evidence="4" id="KW-1185">Reference proteome</keyword>
<dbReference type="InterPro" id="IPR001173">
    <property type="entry name" value="Glyco_trans_2-like"/>
</dbReference>
<accession>A0ABQ5NIF1</accession>
<reference evidence="3" key="1">
    <citation type="submission" date="2022-08" db="EMBL/GenBank/DDBJ databases">
        <title>Draft genome sequence of Lysinibacillus sp. strain KH24.</title>
        <authorList>
            <person name="Kanbe H."/>
            <person name="Itoh H."/>
        </authorList>
    </citation>
    <scope>NUCLEOTIDE SEQUENCE</scope>
    <source>
        <strain evidence="3">KH24</strain>
    </source>
</reference>
<dbReference type="EMBL" id="BRZA01000001">
    <property type="protein sequence ID" value="GLC87814.1"/>
    <property type="molecule type" value="Genomic_DNA"/>
</dbReference>
<evidence type="ECO:0000259" key="2">
    <source>
        <dbReference type="Pfam" id="PF00535"/>
    </source>
</evidence>
<dbReference type="PANTHER" id="PTHR22916">
    <property type="entry name" value="GLYCOSYLTRANSFERASE"/>
    <property type="match status" value="1"/>
</dbReference>
<dbReference type="InterPro" id="IPR029044">
    <property type="entry name" value="Nucleotide-diphossugar_trans"/>
</dbReference>
<evidence type="ECO:0000313" key="3">
    <source>
        <dbReference type="EMBL" id="GLC87814.1"/>
    </source>
</evidence>
<dbReference type="Gene3D" id="3.90.550.10">
    <property type="entry name" value="Spore Coat Polysaccharide Biosynthesis Protein SpsA, Chain A"/>
    <property type="match status" value="1"/>
</dbReference>
<dbReference type="PANTHER" id="PTHR22916:SF3">
    <property type="entry name" value="UDP-GLCNAC:BETAGAL BETA-1,3-N-ACETYLGLUCOSAMINYLTRANSFERASE-LIKE PROTEIN 1"/>
    <property type="match status" value="1"/>
</dbReference>
<organism evidence="3 4">
    <name type="scientific">Lysinibacillus piscis</name>
    <dbReference type="NCBI Taxonomy" id="2518931"/>
    <lineage>
        <taxon>Bacteria</taxon>
        <taxon>Bacillati</taxon>
        <taxon>Bacillota</taxon>
        <taxon>Bacilli</taxon>
        <taxon>Bacillales</taxon>
        <taxon>Bacillaceae</taxon>
        <taxon>Lysinibacillus</taxon>
    </lineage>
</organism>
<feature type="domain" description="Glycosyltransferase 2-like" evidence="2">
    <location>
        <begin position="8"/>
        <end position="174"/>
    </location>
</feature>